<sequence length="317" mass="35302">MEVRFHDWKRVNGEIQFVEVTKWGRRVFMKEPSVNGEDDNIMEYHVVDITNTEAAEQAFSQLGKFAGSLRKMEARFGLFFLYCIIDYHNALITSRLEKRGMQPSPSASHMSALVGKYVDPPDEDDSDGNDDSIVGDMFAEEDIEEVTRGVASDIEEESMDEMESEGAGARGARGDIEEESMDERESEGAGASDDADTLNYARQHGKPKCGNREACNGRCATCEVANVVLGKVDDFLVRKYHMHTLVLAGETPFAYLDDELVNWGMACIRKGLTPFGWSVHSVSSFFMADIVPNIHGEVDWAMAARGIKRGETMNGLK</sequence>
<keyword evidence="3" id="KW-1185">Reference proteome</keyword>
<feature type="region of interest" description="Disordered" evidence="1">
    <location>
        <begin position="115"/>
        <end position="139"/>
    </location>
</feature>
<feature type="compositionally biased region" description="Acidic residues" evidence="1">
    <location>
        <begin position="120"/>
        <end position="130"/>
    </location>
</feature>
<protein>
    <submittedName>
        <fullName evidence="2">Uncharacterized protein</fullName>
    </submittedName>
</protein>
<feature type="region of interest" description="Disordered" evidence="1">
    <location>
        <begin position="151"/>
        <end position="198"/>
    </location>
</feature>
<dbReference type="Proteomes" id="UP001190700">
    <property type="component" value="Unassembled WGS sequence"/>
</dbReference>
<feature type="compositionally biased region" description="Acidic residues" evidence="1">
    <location>
        <begin position="176"/>
        <end position="185"/>
    </location>
</feature>
<name>A0AAE0GQ42_9CHLO</name>
<dbReference type="AlphaFoldDB" id="A0AAE0GQ42"/>
<accession>A0AAE0GQ42</accession>
<feature type="compositionally biased region" description="Acidic residues" evidence="1">
    <location>
        <begin position="153"/>
        <end position="164"/>
    </location>
</feature>
<dbReference type="EMBL" id="LGRX02003373">
    <property type="protein sequence ID" value="KAK3282324.1"/>
    <property type="molecule type" value="Genomic_DNA"/>
</dbReference>
<gene>
    <name evidence="2" type="ORF">CYMTET_9930</name>
</gene>
<evidence type="ECO:0000313" key="3">
    <source>
        <dbReference type="Proteomes" id="UP001190700"/>
    </source>
</evidence>
<organism evidence="2 3">
    <name type="scientific">Cymbomonas tetramitiformis</name>
    <dbReference type="NCBI Taxonomy" id="36881"/>
    <lineage>
        <taxon>Eukaryota</taxon>
        <taxon>Viridiplantae</taxon>
        <taxon>Chlorophyta</taxon>
        <taxon>Pyramimonadophyceae</taxon>
        <taxon>Pyramimonadales</taxon>
        <taxon>Pyramimonadaceae</taxon>
        <taxon>Cymbomonas</taxon>
    </lineage>
</organism>
<evidence type="ECO:0000313" key="2">
    <source>
        <dbReference type="EMBL" id="KAK3282324.1"/>
    </source>
</evidence>
<reference evidence="2 3" key="1">
    <citation type="journal article" date="2015" name="Genome Biol. Evol.">
        <title>Comparative Genomics of a Bacterivorous Green Alga Reveals Evolutionary Causalities and Consequences of Phago-Mixotrophic Mode of Nutrition.</title>
        <authorList>
            <person name="Burns J.A."/>
            <person name="Paasch A."/>
            <person name="Narechania A."/>
            <person name="Kim E."/>
        </authorList>
    </citation>
    <scope>NUCLEOTIDE SEQUENCE [LARGE SCALE GENOMIC DNA]</scope>
    <source>
        <strain evidence="2 3">PLY_AMNH</strain>
    </source>
</reference>
<evidence type="ECO:0000256" key="1">
    <source>
        <dbReference type="SAM" id="MobiDB-lite"/>
    </source>
</evidence>
<proteinExistence type="predicted"/>
<comment type="caution">
    <text evidence="2">The sequence shown here is derived from an EMBL/GenBank/DDBJ whole genome shotgun (WGS) entry which is preliminary data.</text>
</comment>
<feature type="non-terminal residue" evidence="2">
    <location>
        <position position="317"/>
    </location>
</feature>